<dbReference type="AlphaFoldDB" id="A0AAD4QZW1"/>
<protein>
    <submittedName>
        <fullName evidence="9">Transcription factor AP-2 domain-containing protein</fullName>
    </submittedName>
</protein>
<organism evidence="9 10">
    <name type="scientific">Ditylenchus destructor</name>
    <dbReference type="NCBI Taxonomy" id="166010"/>
    <lineage>
        <taxon>Eukaryota</taxon>
        <taxon>Metazoa</taxon>
        <taxon>Ecdysozoa</taxon>
        <taxon>Nematoda</taxon>
        <taxon>Chromadorea</taxon>
        <taxon>Rhabditida</taxon>
        <taxon>Tylenchina</taxon>
        <taxon>Tylenchomorpha</taxon>
        <taxon>Sphaerularioidea</taxon>
        <taxon>Anguinidae</taxon>
        <taxon>Anguininae</taxon>
        <taxon>Ditylenchus</taxon>
    </lineage>
</organism>
<proteinExistence type="inferred from homology"/>
<evidence type="ECO:0000256" key="5">
    <source>
        <dbReference type="ARBA" id="ARBA00023163"/>
    </source>
</evidence>
<dbReference type="PRINTS" id="PR01748">
    <property type="entry name" value="AP2TNSCPFCT"/>
</dbReference>
<keyword evidence="6" id="KW-0539">Nucleus</keyword>
<evidence type="ECO:0000256" key="7">
    <source>
        <dbReference type="SAM" id="MobiDB-lite"/>
    </source>
</evidence>
<dbReference type="GO" id="GO:0005634">
    <property type="term" value="C:nucleus"/>
    <property type="evidence" value="ECO:0007669"/>
    <property type="project" value="UniProtKB-SubCell"/>
</dbReference>
<dbReference type="EMBL" id="JAKKPZ010000132">
    <property type="protein sequence ID" value="KAI1700873.1"/>
    <property type="molecule type" value="Genomic_DNA"/>
</dbReference>
<reference evidence="9" key="1">
    <citation type="submission" date="2022-01" db="EMBL/GenBank/DDBJ databases">
        <title>Genome Sequence Resource for Two Populations of Ditylenchus destructor, the Migratory Endoparasitic Phytonematode.</title>
        <authorList>
            <person name="Zhang H."/>
            <person name="Lin R."/>
            <person name="Xie B."/>
        </authorList>
    </citation>
    <scope>NUCLEOTIDE SEQUENCE</scope>
    <source>
        <strain evidence="9">BazhouSP</strain>
    </source>
</reference>
<evidence type="ECO:0000256" key="3">
    <source>
        <dbReference type="ARBA" id="ARBA00023015"/>
    </source>
</evidence>
<evidence type="ECO:0000256" key="1">
    <source>
        <dbReference type="ARBA" id="ARBA00004123"/>
    </source>
</evidence>
<comment type="similarity">
    <text evidence="2">Belongs to the AP-2 family.</text>
</comment>
<dbReference type="GO" id="GO:0000977">
    <property type="term" value="F:RNA polymerase II transcription regulatory region sequence-specific DNA binding"/>
    <property type="evidence" value="ECO:0007669"/>
    <property type="project" value="TreeGrafter"/>
</dbReference>
<comment type="subcellular location">
    <subcellularLocation>
        <location evidence="1">Nucleus</location>
    </subcellularLocation>
</comment>
<keyword evidence="4" id="KW-0238">DNA-binding</keyword>
<feature type="domain" description="Transcription factor AP-2 C-terminal" evidence="8">
    <location>
        <begin position="196"/>
        <end position="389"/>
    </location>
</feature>
<comment type="caution">
    <text evidence="9">The sequence shown here is derived from an EMBL/GenBank/DDBJ whole genome shotgun (WGS) entry which is preliminary data.</text>
</comment>
<feature type="region of interest" description="Disordered" evidence="7">
    <location>
        <begin position="135"/>
        <end position="167"/>
    </location>
</feature>
<dbReference type="PANTHER" id="PTHR10812">
    <property type="entry name" value="TRANSCRIPTION FACTOR AP-2"/>
    <property type="match status" value="1"/>
</dbReference>
<evidence type="ECO:0000259" key="8">
    <source>
        <dbReference type="Pfam" id="PF03299"/>
    </source>
</evidence>
<feature type="region of interest" description="Disordered" evidence="7">
    <location>
        <begin position="16"/>
        <end position="41"/>
    </location>
</feature>
<evidence type="ECO:0000256" key="2">
    <source>
        <dbReference type="ARBA" id="ARBA00007770"/>
    </source>
</evidence>
<evidence type="ECO:0000313" key="10">
    <source>
        <dbReference type="Proteomes" id="UP001201812"/>
    </source>
</evidence>
<dbReference type="GO" id="GO:0000981">
    <property type="term" value="F:DNA-binding transcription factor activity, RNA polymerase II-specific"/>
    <property type="evidence" value="ECO:0007669"/>
    <property type="project" value="TreeGrafter"/>
</dbReference>
<dbReference type="Proteomes" id="UP001201812">
    <property type="component" value="Unassembled WGS sequence"/>
</dbReference>
<evidence type="ECO:0000256" key="6">
    <source>
        <dbReference type="ARBA" id="ARBA00023242"/>
    </source>
</evidence>
<gene>
    <name evidence="9" type="ORF">DdX_16436</name>
</gene>
<keyword evidence="10" id="KW-1185">Reference proteome</keyword>
<sequence length="412" mass="45543">MDLIHFPSTENVSITPSVTFQSGRQAASESEDEPDMSSSQRFGATAYTTQSYALAPAAGTYPTNLPTSNFQTPQAQPYFGYSFNYADLYNSSYSETGTNNAQVFNTTQTPFTSIPYYSGDSNRSNQMAANNFATSSEDPLQYSSSESSPQSGISQAMSKEPPLKKPKLDPSIVARQITSQPTTIFFQQQRSTFETFCTVPGRTSLLSSTTKYKVTIGEIQRRISPPECLNASLLGGILRKAKSKDGGKALRESLKRIGLALPAGRRKSASVTAWTALVEEEAVHMARDFHTMCDRDFPSKEMAQFLARNLRTEEDAQRRRAMLHYVRLFIKEISELMNSDRSPICGNRPEVILDPSIQKPLTHFSMVSHGFGGLAIVAVLDALNSFVHESFKHIDKVYGNNQNNFGGNFLGF</sequence>
<dbReference type="PANTHER" id="PTHR10812:SF17">
    <property type="entry name" value="TRANSCRIPTION FACTOR AP-2, ISOFORM D"/>
    <property type="match status" value="1"/>
</dbReference>
<accession>A0AAD4QZW1</accession>
<feature type="compositionally biased region" description="Low complexity" evidence="7">
    <location>
        <begin position="135"/>
        <end position="154"/>
    </location>
</feature>
<dbReference type="GO" id="GO:0042127">
    <property type="term" value="P:regulation of cell population proliferation"/>
    <property type="evidence" value="ECO:0007669"/>
    <property type="project" value="TreeGrafter"/>
</dbReference>
<dbReference type="Pfam" id="PF03299">
    <property type="entry name" value="TF_AP-2"/>
    <property type="match status" value="1"/>
</dbReference>
<dbReference type="InterPro" id="IPR004979">
    <property type="entry name" value="TF_AP2"/>
</dbReference>
<feature type="compositionally biased region" description="Polar residues" evidence="7">
    <location>
        <begin position="16"/>
        <end position="27"/>
    </location>
</feature>
<evidence type="ECO:0000313" key="9">
    <source>
        <dbReference type="EMBL" id="KAI1700873.1"/>
    </source>
</evidence>
<keyword evidence="5" id="KW-0804">Transcription</keyword>
<name>A0AAD4QZW1_9BILA</name>
<evidence type="ECO:0000256" key="4">
    <source>
        <dbReference type="ARBA" id="ARBA00023125"/>
    </source>
</evidence>
<dbReference type="InterPro" id="IPR013854">
    <property type="entry name" value="TF_AP2_C"/>
</dbReference>
<keyword evidence="3" id="KW-0805">Transcription regulation</keyword>